<evidence type="ECO:0000256" key="2">
    <source>
        <dbReference type="SAM" id="MobiDB-lite"/>
    </source>
</evidence>
<accession>A0A6L2JAI7</accession>
<feature type="region of interest" description="Disordered" evidence="2">
    <location>
        <begin position="295"/>
        <end position="319"/>
    </location>
</feature>
<keyword evidence="3" id="KW-0812">Transmembrane</keyword>
<protein>
    <recommendedName>
        <fullName evidence="5">Transposase (Putative), gypsy type</fullName>
    </recommendedName>
</protein>
<keyword evidence="3" id="KW-1133">Transmembrane helix</keyword>
<gene>
    <name evidence="4" type="ORF">Tci_005710</name>
</gene>
<feature type="transmembrane region" description="Helical" evidence="3">
    <location>
        <begin position="177"/>
        <end position="196"/>
    </location>
</feature>
<dbReference type="EMBL" id="BKCJ010000497">
    <property type="protein sequence ID" value="GEU33732.1"/>
    <property type="molecule type" value="Genomic_DNA"/>
</dbReference>
<keyword evidence="1" id="KW-0175">Coiled coil</keyword>
<organism evidence="4">
    <name type="scientific">Tanacetum cinerariifolium</name>
    <name type="common">Dalmatian daisy</name>
    <name type="synonym">Chrysanthemum cinerariifolium</name>
    <dbReference type="NCBI Taxonomy" id="118510"/>
    <lineage>
        <taxon>Eukaryota</taxon>
        <taxon>Viridiplantae</taxon>
        <taxon>Streptophyta</taxon>
        <taxon>Embryophyta</taxon>
        <taxon>Tracheophyta</taxon>
        <taxon>Spermatophyta</taxon>
        <taxon>Magnoliopsida</taxon>
        <taxon>eudicotyledons</taxon>
        <taxon>Gunneridae</taxon>
        <taxon>Pentapetalae</taxon>
        <taxon>asterids</taxon>
        <taxon>campanulids</taxon>
        <taxon>Asterales</taxon>
        <taxon>Asteraceae</taxon>
        <taxon>Asteroideae</taxon>
        <taxon>Anthemideae</taxon>
        <taxon>Anthemidinae</taxon>
        <taxon>Tanacetum</taxon>
    </lineage>
</organism>
<evidence type="ECO:0000313" key="4">
    <source>
        <dbReference type="EMBL" id="GEU33732.1"/>
    </source>
</evidence>
<name>A0A6L2JAI7_TANCI</name>
<proteinExistence type="predicted"/>
<evidence type="ECO:0000256" key="1">
    <source>
        <dbReference type="SAM" id="Coils"/>
    </source>
</evidence>
<evidence type="ECO:0008006" key="5">
    <source>
        <dbReference type="Google" id="ProtNLM"/>
    </source>
</evidence>
<keyword evidence="3" id="KW-0472">Membrane</keyword>
<dbReference type="AlphaFoldDB" id="A0A6L2JAI7"/>
<feature type="coiled-coil region" evidence="1">
    <location>
        <begin position="514"/>
        <end position="583"/>
    </location>
</feature>
<evidence type="ECO:0000256" key="3">
    <source>
        <dbReference type="SAM" id="Phobius"/>
    </source>
</evidence>
<comment type="caution">
    <text evidence="4">The sequence shown here is derived from an EMBL/GenBank/DDBJ whole genome shotgun (WGS) entry which is preliminary data.</text>
</comment>
<feature type="transmembrane region" description="Helical" evidence="3">
    <location>
        <begin position="144"/>
        <end position="165"/>
    </location>
</feature>
<sequence length="645" mass="72810">MSTITDVKCVLSQKAFDVFCEKFHISLEVHPVLTNRGDTMHERPAGKIRLYTRVFDFANFRLPLSTFLIDILRYFRINISQLSVIRAAKVSRFEILCRVYGVTPPVDYSVAFMLTLKRMDGCLSSSVMINLLYDIRNLLTLSKIGMITFSGLMTLLALRVFRGILPRTSSQRNSYAWLDLVAITLWMRKLILYFWIKTERESVFLVYTLCFFAFIHTLDPTKEKVVEREQKGDEPRLLETTISRNVPLLLVAPDHDESELDACVDKFFDEGGSVPRRNKEIPLPRRLKKRKTIVADAGGPSHPPKKLRKDHETPGGTFIRGKSRSAVQRLFAEAVQNAEGEGHTDSVIGRNLRTISALQRFVISSDSSHRSGSNIAEAEVDYFSRPSVPVSTAATTITSTADPAVVIKEKIVEPSLFAVESTSAGGTDLAMADLTDLTGSDFLWNVTNGSRLDDGDVFREMVDEFAPPKFFAYVREMEHDQLFIEFNVGAARQMSLSAEVRMRAEYNIREKRRLQSVVEEKNQLLKARDEEIENLKAQLLLKEAKVAEAIRLRIEASKLETAEKSLRDEVTTLNERNIILEKERNALDVKVTDLEAVVVSKEHELTDSTAQLTSIKSQNDNLADQVFGDPNLIDLSSLLKLSHIG</sequence>
<feature type="transmembrane region" description="Helical" evidence="3">
    <location>
        <begin position="202"/>
        <end position="218"/>
    </location>
</feature>
<reference evidence="4" key="1">
    <citation type="journal article" date="2019" name="Sci. Rep.">
        <title>Draft genome of Tanacetum cinerariifolium, the natural source of mosquito coil.</title>
        <authorList>
            <person name="Yamashiro T."/>
            <person name="Shiraishi A."/>
            <person name="Satake H."/>
            <person name="Nakayama K."/>
        </authorList>
    </citation>
    <scope>NUCLEOTIDE SEQUENCE</scope>
</reference>